<keyword evidence="1" id="KW-0456">Lyase</keyword>
<evidence type="ECO:0000259" key="2">
    <source>
        <dbReference type="Pfam" id="PF01557"/>
    </source>
</evidence>
<dbReference type="Pfam" id="PF01557">
    <property type="entry name" value="FAA_hydrolase"/>
    <property type="match status" value="1"/>
</dbReference>
<dbReference type="InterPro" id="IPR050772">
    <property type="entry name" value="Hydratase-Decarb/MhpD_sf"/>
</dbReference>
<name>A0ABX8S722_9ACTN</name>
<keyword evidence="3" id="KW-0378">Hydrolase</keyword>
<dbReference type="PANTHER" id="PTHR30143">
    <property type="entry name" value="ACID HYDRATASE"/>
    <property type="match status" value="1"/>
</dbReference>
<dbReference type="InterPro" id="IPR011234">
    <property type="entry name" value="Fumarylacetoacetase-like_C"/>
</dbReference>
<dbReference type="SUPFAM" id="SSF56529">
    <property type="entry name" value="FAH"/>
    <property type="match status" value="1"/>
</dbReference>
<dbReference type="EMBL" id="CP079105">
    <property type="protein sequence ID" value="QXQ13589.1"/>
    <property type="molecule type" value="Genomic_DNA"/>
</dbReference>
<feature type="domain" description="Fumarylacetoacetase-like C-terminal" evidence="2">
    <location>
        <begin position="83"/>
        <end position="263"/>
    </location>
</feature>
<sequence length="266" mass="27303">MTAASSLPETDLEDAAAQLRAAELNKAPIPPLTELFPGLTPAQAYAIQQINIDTRVAAGDALAGHKIGLTAKAMQALLGVDEPDYGHLLESMVFASGDEVRAADLCAPRVEPEIAFRLHTALAGPGVTATDVMAATESVAASVEIVDSRVADWKIKLADTIADNASSAAVVLAEWISIDRVGLLPDVAVELEINGDVVATGTGADVLGHPAEAVAWLANAVAPFGVVLQPGQVLLPGACTPAPFVKAGDEVTARFAGLGDVSITFR</sequence>
<dbReference type="GO" id="GO:0016787">
    <property type="term" value="F:hydrolase activity"/>
    <property type="evidence" value="ECO:0007669"/>
    <property type="project" value="UniProtKB-KW"/>
</dbReference>
<dbReference type="PANTHER" id="PTHR30143:SF0">
    <property type="entry name" value="2-KETO-4-PENTENOATE HYDRATASE"/>
    <property type="match status" value="1"/>
</dbReference>
<keyword evidence="4" id="KW-1185">Reference proteome</keyword>
<dbReference type="RefSeq" id="WP_066474745.1">
    <property type="nucleotide sequence ID" value="NZ_CBCRUZ010000007.1"/>
</dbReference>
<organism evidence="3 4">
    <name type="scientific">Skermania pinensis</name>
    <dbReference type="NCBI Taxonomy" id="39122"/>
    <lineage>
        <taxon>Bacteria</taxon>
        <taxon>Bacillati</taxon>
        <taxon>Actinomycetota</taxon>
        <taxon>Actinomycetes</taxon>
        <taxon>Mycobacteriales</taxon>
        <taxon>Gordoniaceae</taxon>
        <taxon>Skermania</taxon>
    </lineage>
</organism>
<dbReference type="Proteomes" id="UP000887023">
    <property type="component" value="Chromosome"/>
</dbReference>
<evidence type="ECO:0000313" key="4">
    <source>
        <dbReference type="Proteomes" id="UP000887023"/>
    </source>
</evidence>
<accession>A0ABX8S722</accession>
<protein>
    <submittedName>
        <fullName evidence="3">Fumarylacetoacetate hydrolase family protein</fullName>
    </submittedName>
</protein>
<evidence type="ECO:0000256" key="1">
    <source>
        <dbReference type="ARBA" id="ARBA00023239"/>
    </source>
</evidence>
<reference evidence="3" key="1">
    <citation type="submission" date="2021-07" db="EMBL/GenBank/DDBJ databases">
        <title>Candidatus Kaistella beijingensis sp. nov. isolated from a municipal wastewater treatment plant is involved in sludge foaming.</title>
        <authorList>
            <person name="Song Y."/>
            <person name="Liu S.-J."/>
        </authorList>
    </citation>
    <scope>NUCLEOTIDE SEQUENCE</scope>
    <source>
        <strain evidence="3">DSM 43998</strain>
    </source>
</reference>
<dbReference type="Gene3D" id="3.90.850.10">
    <property type="entry name" value="Fumarylacetoacetase-like, C-terminal domain"/>
    <property type="match status" value="1"/>
</dbReference>
<gene>
    <name evidence="3" type="ORF">KV203_17525</name>
</gene>
<evidence type="ECO:0000313" key="3">
    <source>
        <dbReference type="EMBL" id="QXQ13589.1"/>
    </source>
</evidence>
<proteinExistence type="predicted"/>
<dbReference type="InterPro" id="IPR036663">
    <property type="entry name" value="Fumarylacetoacetase_C_sf"/>
</dbReference>